<dbReference type="SUPFAM" id="SSF88659">
    <property type="entry name" value="Sigma3 and sigma4 domains of RNA polymerase sigma factors"/>
    <property type="match status" value="1"/>
</dbReference>
<dbReference type="AlphaFoldDB" id="A0A2T4USR7"/>
<dbReference type="Gene3D" id="1.10.1740.10">
    <property type="match status" value="1"/>
</dbReference>
<evidence type="ECO:0000256" key="2">
    <source>
        <dbReference type="ARBA" id="ARBA00023015"/>
    </source>
</evidence>
<gene>
    <name evidence="6" type="ORF">C1I63_06685</name>
</gene>
<name>A0A2T4USR7_9MICO</name>
<protein>
    <submittedName>
        <fullName evidence="6">Sigma-70 family RNA polymerase sigma factor</fullName>
    </submittedName>
</protein>
<evidence type="ECO:0000313" key="6">
    <source>
        <dbReference type="EMBL" id="PTL72565.1"/>
    </source>
</evidence>
<keyword evidence="2" id="KW-0805">Transcription regulation</keyword>
<comment type="caution">
    <text evidence="6">The sequence shown here is derived from an EMBL/GenBank/DDBJ whole genome shotgun (WGS) entry which is preliminary data.</text>
</comment>
<dbReference type="InterPro" id="IPR036388">
    <property type="entry name" value="WH-like_DNA-bd_sf"/>
</dbReference>
<proteinExistence type="inferred from homology"/>
<evidence type="ECO:0000313" key="7">
    <source>
        <dbReference type="Proteomes" id="UP000241085"/>
    </source>
</evidence>
<dbReference type="SUPFAM" id="SSF88946">
    <property type="entry name" value="Sigma2 domain of RNA polymerase sigma factors"/>
    <property type="match status" value="1"/>
</dbReference>
<dbReference type="EMBL" id="PZPL01000001">
    <property type="protein sequence ID" value="PTL72565.1"/>
    <property type="molecule type" value="Genomic_DNA"/>
</dbReference>
<dbReference type="InterPro" id="IPR039425">
    <property type="entry name" value="RNA_pol_sigma-70-like"/>
</dbReference>
<dbReference type="PANTHER" id="PTHR43133">
    <property type="entry name" value="RNA POLYMERASE ECF-TYPE SIGMA FACTO"/>
    <property type="match status" value="1"/>
</dbReference>
<evidence type="ECO:0000259" key="5">
    <source>
        <dbReference type="Pfam" id="PF08281"/>
    </source>
</evidence>
<accession>A0A2T4USR7</accession>
<dbReference type="InterPro" id="IPR013249">
    <property type="entry name" value="RNA_pol_sigma70_r4_t2"/>
</dbReference>
<dbReference type="InterPro" id="IPR014284">
    <property type="entry name" value="RNA_pol_sigma-70_dom"/>
</dbReference>
<keyword evidence="3" id="KW-0731">Sigma factor</keyword>
<dbReference type="RefSeq" id="WP_107574252.1">
    <property type="nucleotide sequence ID" value="NZ_PZPL01000001.1"/>
</dbReference>
<reference evidence="6 7" key="1">
    <citation type="submission" date="2018-03" db="EMBL/GenBank/DDBJ databases">
        <title>Bacteriophage NCPPB3778 and a type I-E CRISPR drive the evolution of the US Biological Select Agent, Rathayibacter toxicus.</title>
        <authorList>
            <person name="Davis E.W.II."/>
            <person name="Tabima J.F."/>
            <person name="Weisberg A.J."/>
            <person name="Dantas Lopes L."/>
            <person name="Wiseman M.S."/>
            <person name="Wiseman M.S."/>
            <person name="Pupko T."/>
            <person name="Belcher M.S."/>
            <person name="Sechler A.J."/>
            <person name="Tancos M.A."/>
            <person name="Schroeder B.K."/>
            <person name="Murray T.D."/>
            <person name="Luster D.G."/>
            <person name="Schneider W.L."/>
            <person name="Rogers E."/>
            <person name="Andreote F.D."/>
            <person name="Grunwald N.J."/>
            <person name="Putnam M.L."/>
            <person name="Chang J.H."/>
        </authorList>
    </citation>
    <scope>NUCLEOTIDE SEQUENCE [LARGE SCALE GENOMIC DNA]</scope>
    <source>
        <strain evidence="6 7">DSM 15933</strain>
    </source>
</reference>
<evidence type="ECO:0000256" key="1">
    <source>
        <dbReference type="ARBA" id="ARBA00010641"/>
    </source>
</evidence>
<evidence type="ECO:0000256" key="4">
    <source>
        <dbReference type="ARBA" id="ARBA00023163"/>
    </source>
</evidence>
<comment type="similarity">
    <text evidence="1">Belongs to the sigma-70 factor family. ECF subfamily.</text>
</comment>
<organism evidence="6 7">
    <name type="scientific">Rathayibacter caricis DSM 15933</name>
    <dbReference type="NCBI Taxonomy" id="1328867"/>
    <lineage>
        <taxon>Bacteria</taxon>
        <taxon>Bacillati</taxon>
        <taxon>Actinomycetota</taxon>
        <taxon>Actinomycetes</taxon>
        <taxon>Micrococcales</taxon>
        <taxon>Microbacteriaceae</taxon>
        <taxon>Rathayibacter</taxon>
    </lineage>
</organism>
<dbReference type="PANTHER" id="PTHR43133:SF25">
    <property type="entry name" value="RNA POLYMERASE SIGMA FACTOR RFAY-RELATED"/>
    <property type="match status" value="1"/>
</dbReference>
<dbReference type="GO" id="GO:0003677">
    <property type="term" value="F:DNA binding"/>
    <property type="evidence" value="ECO:0007669"/>
    <property type="project" value="InterPro"/>
</dbReference>
<evidence type="ECO:0000256" key="3">
    <source>
        <dbReference type="ARBA" id="ARBA00023082"/>
    </source>
</evidence>
<dbReference type="GO" id="GO:0006352">
    <property type="term" value="P:DNA-templated transcription initiation"/>
    <property type="evidence" value="ECO:0007669"/>
    <property type="project" value="InterPro"/>
</dbReference>
<dbReference type="Pfam" id="PF08281">
    <property type="entry name" value="Sigma70_r4_2"/>
    <property type="match status" value="1"/>
</dbReference>
<feature type="domain" description="RNA polymerase sigma factor 70 region 4 type 2" evidence="5">
    <location>
        <begin position="106"/>
        <end position="156"/>
    </location>
</feature>
<dbReference type="Gene3D" id="1.10.10.10">
    <property type="entry name" value="Winged helix-like DNA-binding domain superfamily/Winged helix DNA-binding domain"/>
    <property type="match status" value="1"/>
</dbReference>
<dbReference type="Proteomes" id="UP000241085">
    <property type="component" value="Unassembled WGS sequence"/>
</dbReference>
<dbReference type="NCBIfam" id="TIGR02937">
    <property type="entry name" value="sigma70-ECF"/>
    <property type="match status" value="1"/>
</dbReference>
<sequence length="179" mass="19729">MPPADERRERFEALVARTADPVRRYLLRRTDAATADDVLSETMIVLWRRIDAVPEEEIAWAIGVARLQLANAERGRRRQDRLAHRILVVDPPRETGSGIDDDVADAVSRVLAQMKPADAELLRLSVWEELAPREIADVLGATPGAVSVRLHRARARFAALWSKTGGAAGHAGEEEGSGR</sequence>
<dbReference type="InterPro" id="IPR013325">
    <property type="entry name" value="RNA_pol_sigma_r2"/>
</dbReference>
<dbReference type="GO" id="GO:0016987">
    <property type="term" value="F:sigma factor activity"/>
    <property type="evidence" value="ECO:0007669"/>
    <property type="project" value="UniProtKB-KW"/>
</dbReference>
<keyword evidence="7" id="KW-1185">Reference proteome</keyword>
<dbReference type="InterPro" id="IPR013324">
    <property type="entry name" value="RNA_pol_sigma_r3/r4-like"/>
</dbReference>
<keyword evidence="4" id="KW-0804">Transcription</keyword>